<name>A0A5J5EL63_9PEZI</name>
<evidence type="ECO:0000313" key="3">
    <source>
        <dbReference type="Proteomes" id="UP000326924"/>
    </source>
</evidence>
<keyword evidence="3" id="KW-1185">Reference proteome</keyword>
<reference evidence="2 3" key="1">
    <citation type="submission" date="2019-09" db="EMBL/GenBank/DDBJ databases">
        <title>Draft genome of the ectomycorrhizal ascomycete Sphaerosporella brunnea.</title>
        <authorList>
            <consortium name="DOE Joint Genome Institute"/>
            <person name="Benucci G.M."/>
            <person name="Marozzi G."/>
            <person name="Antonielli L."/>
            <person name="Sanchez S."/>
            <person name="Marco P."/>
            <person name="Wang X."/>
            <person name="Falini L.B."/>
            <person name="Barry K."/>
            <person name="Haridas S."/>
            <person name="Lipzen A."/>
            <person name="Labutti K."/>
            <person name="Grigoriev I.V."/>
            <person name="Murat C."/>
            <person name="Martin F."/>
            <person name="Albertini E."/>
            <person name="Donnini D."/>
            <person name="Bonito G."/>
        </authorList>
    </citation>
    <scope>NUCLEOTIDE SEQUENCE [LARGE SCALE GENOMIC DNA]</scope>
    <source>
        <strain evidence="2 3">Sb_GMNB300</strain>
    </source>
</reference>
<dbReference type="InParanoid" id="A0A5J5EL63"/>
<evidence type="ECO:0000313" key="2">
    <source>
        <dbReference type="EMBL" id="KAA8895468.1"/>
    </source>
</evidence>
<dbReference type="EMBL" id="VXIS01000262">
    <property type="protein sequence ID" value="KAA8895468.1"/>
    <property type="molecule type" value="Genomic_DNA"/>
</dbReference>
<feature type="compositionally biased region" description="Basic and acidic residues" evidence="1">
    <location>
        <begin position="157"/>
        <end position="168"/>
    </location>
</feature>
<organism evidence="2 3">
    <name type="scientific">Sphaerosporella brunnea</name>
    <dbReference type="NCBI Taxonomy" id="1250544"/>
    <lineage>
        <taxon>Eukaryota</taxon>
        <taxon>Fungi</taxon>
        <taxon>Dikarya</taxon>
        <taxon>Ascomycota</taxon>
        <taxon>Pezizomycotina</taxon>
        <taxon>Pezizomycetes</taxon>
        <taxon>Pezizales</taxon>
        <taxon>Pyronemataceae</taxon>
        <taxon>Sphaerosporella</taxon>
    </lineage>
</organism>
<comment type="caution">
    <text evidence="2">The sequence shown here is derived from an EMBL/GenBank/DDBJ whole genome shotgun (WGS) entry which is preliminary data.</text>
</comment>
<sequence>MARKYKRGLYQDRHALLNHLGIPKNDPETLADVSCRIKEKCVELGVPLDRNYSEYPRSTMRRLINDVAKWWNATYGKEERYLSVAVVDAMLHFLCLRYVNAVKAKARRQRQSQHDAAFNVFPGKPDDDADDDNDNGGDDSEDDDDDDDDDDEPSPSLDERDGDNHENGHPAVDAEQFTVQKAAGEGPTAEDSPRAATNTSRPEPMDPKQCGAAAQRQRPSSDRAALDVSLPPTPIENPSPLFAGQPSAAGDLTLFLPATQTTLIIPRSTTLISLVSRLAEYFHNPGSGYTLGVFLLHPSPRMVTLSSEAAWQSVLSHETLNITKCDMHPSEEEGVIVAYVSCEEQGLVLPRNAPLSWVVARVAHWFWRKGGGYRLLAILPEKGWHTVELADEETWRDIAGDKKVETLVFSSR</sequence>
<dbReference type="AlphaFoldDB" id="A0A5J5EL63"/>
<dbReference type="Proteomes" id="UP000326924">
    <property type="component" value="Unassembled WGS sequence"/>
</dbReference>
<proteinExistence type="predicted"/>
<protein>
    <submittedName>
        <fullName evidence="2">Uncharacterized protein</fullName>
    </submittedName>
</protein>
<accession>A0A5J5EL63</accession>
<evidence type="ECO:0000256" key="1">
    <source>
        <dbReference type="SAM" id="MobiDB-lite"/>
    </source>
</evidence>
<feature type="compositionally biased region" description="Acidic residues" evidence="1">
    <location>
        <begin position="127"/>
        <end position="153"/>
    </location>
</feature>
<feature type="region of interest" description="Disordered" evidence="1">
    <location>
        <begin position="108"/>
        <end position="227"/>
    </location>
</feature>
<dbReference type="OrthoDB" id="5509965at2759"/>
<gene>
    <name evidence="2" type="ORF">FN846DRAFT_337452</name>
</gene>